<evidence type="ECO:0000313" key="13">
    <source>
        <dbReference type="EMBL" id="AYO88244.1"/>
    </source>
</evidence>
<evidence type="ECO:0000259" key="8">
    <source>
        <dbReference type="PROSITE" id="PS51462"/>
    </source>
</evidence>
<proteinExistence type="inferred from homology"/>
<dbReference type="EMBL" id="MH320549">
    <property type="protein sequence ID" value="AYO87904.1"/>
    <property type="molecule type" value="Genomic_DNA"/>
</dbReference>
<keyword evidence="6" id="KW-0460">Magnesium</keyword>
<dbReference type="Gene3D" id="3.90.79.10">
    <property type="entry name" value="Nucleoside Triphosphate Pyrophosphohydrolase"/>
    <property type="match status" value="1"/>
</dbReference>
<comment type="cofactor">
    <cofactor evidence="1">
        <name>Mn(2+)</name>
        <dbReference type="ChEBI" id="CHEBI:29035"/>
    </cofactor>
</comment>
<dbReference type="Proteomes" id="UP000315637">
    <property type="component" value="Segment"/>
</dbReference>
<evidence type="ECO:0000256" key="2">
    <source>
        <dbReference type="ARBA" id="ARBA00001946"/>
    </source>
</evidence>
<comment type="cofactor">
    <cofactor evidence="2">
        <name>Mg(2+)</name>
        <dbReference type="ChEBI" id="CHEBI:18420"/>
    </cofactor>
</comment>
<dbReference type="EMBL" id="MH320548">
    <property type="protein sequence ID" value="AYO87734.1"/>
    <property type="molecule type" value="Genomic_DNA"/>
</dbReference>
<evidence type="ECO:0000256" key="3">
    <source>
        <dbReference type="ARBA" id="ARBA00005582"/>
    </source>
</evidence>
<dbReference type="EMBL" id="KY040274">
    <property type="protein sequence ID" value="AQY16672.1"/>
    <property type="molecule type" value="Genomic_DNA"/>
</dbReference>
<dbReference type="EMBL" id="MH320556">
    <property type="protein sequence ID" value="AYO89122.1"/>
    <property type="molecule type" value="Genomic_DNA"/>
</dbReference>
<gene>
    <name evidence="9" type="primary">MC099R</name>
</gene>
<dbReference type="Proteomes" id="UP000319755">
    <property type="component" value="Genome"/>
</dbReference>
<dbReference type="InterPro" id="IPR003301">
    <property type="entry name" value="Vaccinia_D10_decapping"/>
</dbReference>
<evidence type="ECO:0000313" key="9">
    <source>
        <dbReference type="EMBL" id="AQY16672.1"/>
    </source>
</evidence>
<dbReference type="SUPFAM" id="SSF55811">
    <property type="entry name" value="Nudix"/>
    <property type="match status" value="1"/>
</dbReference>
<keyword evidence="7" id="KW-0464">Manganese</keyword>
<dbReference type="PRINTS" id="PR01364">
    <property type="entry name" value="VD10PROTEIN"/>
</dbReference>
<dbReference type="Proteomes" id="UP000317568">
    <property type="component" value="Genome"/>
</dbReference>
<keyword evidence="5" id="KW-0378">Hydrolase</keyword>
<accession>A0A1S7DLT6</accession>
<dbReference type="EMBL" id="MH320551">
    <property type="protein sequence ID" value="AYO88244.1"/>
    <property type="molecule type" value="Genomic_DNA"/>
</dbReference>
<sequence length="229" mass="25912">MTLCESPVFAELCRSNPRLSRPFVFADGAQRVTLTAFAFRRLDLRQRLSVGGILMTADGKFLVCQRRRSFLFSEIRSSRNLFRRQRLFRMHSRFLGARERRALSAELALPSEHANHHVDLIFPGGAPRAREGALECLLREIKEETNIDREHVHIDERAFLHAYIADLLIDKQFDTVLFLGAVRLTCAQIRAVFVANAEVAALSFVDADNAGEAVACKIVRYAARALRAD</sequence>
<organism evidence="9">
    <name type="scientific">Molluscum contagiosum virus subtype 2</name>
    <name type="common">MOCV</name>
    <name type="synonym">MCVII</name>
    <dbReference type="NCBI Taxonomy" id="10281"/>
    <lineage>
        <taxon>Viruses</taxon>
        <taxon>Varidnaviria</taxon>
        <taxon>Bamfordvirae</taxon>
        <taxon>Nucleocytoviricota</taxon>
        <taxon>Pokkesviricetes</taxon>
        <taxon>Chitovirales</taxon>
        <taxon>Poxviridae</taxon>
        <taxon>Chordopoxvirinae</taxon>
        <taxon>Molluscipoxvirus</taxon>
        <taxon>Molluscipoxvirus molluscum</taxon>
        <taxon>Molluscum contagiosum virus</taxon>
    </lineage>
</organism>
<comment type="similarity">
    <text evidence="3">Belongs to the Nudix hydrolase family.</text>
</comment>
<evidence type="ECO:0000313" key="11">
    <source>
        <dbReference type="EMBL" id="AYO87904.1"/>
    </source>
</evidence>
<dbReference type="Proteomes" id="UP000320664">
    <property type="component" value="Segment"/>
</dbReference>
<dbReference type="InterPro" id="IPR013683">
    <property type="entry name" value="Vaccinia_D10_N"/>
</dbReference>
<dbReference type="PROSITE" id="PS00893">
    <property type="entry name" value="NUDIX_BOX"/>
    <property type="match status" value="1"/>
</dbReference>
<evidence type="ECO:0000256" key="1">
    <source>
        <dbReference type="ARBA" id="ARBA00001936"/>
    </source>
</evidence>
<dbReference type="GO" id="GO:0046872">
    <property type="term" value="F:metal ion binding"/>
    <property type="evidence" value="ECO:0007669"/>
    <property type="project" value="UniProtKB-KW"/>
</dbReference>
<dbReference type="Proteomes" id="UP000317891">
    <property type="component" value="Segment"/>
</dbReference>
<keyword evidence="4" id="KW-0479">Metal-binding</keyword>
<name>A0A1S7DLT6_MCV2</name>
<dbReference type="InterPro" id="IPR000086">
    <property type="entry name" value="NUDIX_hydrolase_dom"/>
</dbReference>
<dbReference type="GO" id="GO:0016791">
    <property type="term" value="F:phosphatase activity"/>
    <property type="evidence" value="ECO:0007669"/>
    <property type="project" value="InterPro"/>
</dbReference>
<reference evidence="10" key="3">
    <citation type="submission" date="2018-05" db="EMBL/GenBank/DDBJ databases">
        <authorList>
            <person name="Zorec T.M."/>
            <person name="Hosnjak L."/>
            <person name="Kutnjak D."/>
            <person name="Kusar B."/>
            <person name="Trcko K."/>
            <person name="Kocjan B.J."/>
            <person name="Li Y."/>
            <person name="Krizmaric M."/>
            <person name="Miljkovic J."/>
            <person name="Ravnikar M."/>
            <person name="Poljak M."/>
        </authorList>
    </citation>
    <scope>NUCLEOTIDE SEQUENCE</scope>
    <source>
        <strain evidence="10">MCV2_MB98</strain>
        <strain evidence="11">MCV2_MC313</strain>
        <strain evidence="12">MCV2_MC316</strain>
        <strain evidence="13">MCV2_MC332</strain>
        <strain evidence="14">MCV2_MC515</strain>
    </source>
</reference>
<reference evidence="9" key="1">
    <citation type="journal article" date="2017" name="J. Gen. Virol.">
        <title>Recombination events and variability among full-length genomes of co-circulating molluscum contagiosum virus subtypes 1 and 2.</title>
        <authorList>
            <person name="Lopez-Bueno A."/>
            <person name="Parras-Molto M."/>
            <person name="Lopez-Barrantes O."/>
            <person name="Belda S."/>
            <person name="Alejo A."/>
        </authorList>
    </citation>
    <scope>NUCLEOTIDE SEQUENCE</scope>
    <source>
        <strain evidence="9">Madrid 2016_1</strain>
    </source>
</reference>
<dbReference type="InterPro" id="IPR020084">
    <property type="entry name" value="NUDIX_hydrolase_CS"/>
</dbReference>
<dbReference type="Pfam" id="PF00293">
    <property type="entry name" value="NUDIX"/>
    <property type="match status" value="1"/>
</dbReference>
<evidence type="ECO:0000313" key="10">
    <source>
        <dbReference type="EMBL" id="AYO87734.1"/>
    </source>
</evidence>
<reference evidence="10" key="2">
    <citation type="journal article" date="2018" name="Viruses">
        <title>New Insights into the Evolutionary and Genomic Landscape of Molluscum Contagiosum Virus (MCV) based on Nine MCV1 and Six MCV2 Complete Genome Sequences.</title>
        <authorList>
            <person name="Zorec T."/>
            <person name="Kutnjak D."/>
            <person name="Hosnjak L."/>
            <person name="Kusar B."/>
            <person name="Trcko K."/>
            <person name="Kocjan B."/>
            <person name="Li Y."/>
            <person name="Krizmaric M."/>
            <person name="Miljkovic J."/>
            <person name="Ravnikar M."/>
            <person name="Poljak M."/>
        </authorList>
    </citation>
    <scope>NUCLEOTIDE SEQUENCE [LARGE SCALE GENOMIC DNA]</scope>
    <source>
        <strain evidence="10">MCV2_MB98</strain>
        <strain evidence="11">MCV2_MC313</strain>
        <strain evidence="12">MCV2_MC316</strain>
        <strain evidence="13">MCV2_MC332</strain>
        <strain evidence="14">MCV2_MC515</strain>
    </source>
</reference>
<evidence type="ECO:0000256" key="5">
    <source>
        <dbReference type="ARBA" id="ARBA00022801"/>
    </source>
</evidence>
<evidence type="ECO:0000256" key="6">
    <source>
        <dbReference type="ARBA" id="ARBA00022842"/>
    </source>
</evidence>
<evidence type="ECO:0000256" key="7">
    <source>
        <dbReference type="ARBA" id="ARBA00023211"/>
    </source>
</evidence>
<dbReference type="EMBL" id="MH320550">
    <property type="protein sequence ID" value="AYO88074.1"/>
    <property type="molecule type" value="Genomic_DNA"/>
</dbReference>
<evidence type="ECO:0000313" key="12">
    <source>
        <dbReference type="EMBL" id="AYO88074.1"/>
    </source>
</evidence>
<dbReference type="Pfam" id="PF08476">
    <property type="entry name" value="VD10_N"/>
    <property type="match status" value="1"/>
</dbReference>
<dbReference type="Proteomes" id="UP000320816">
    <property type="component" value="Segment"/>
</dbReference>
<evidence type="ECO:0000256" key="4">
    <source>
        <dbReference type="ARBA" id="ARBA00022723"/>
    </source>
</evidence>
<feature type="domain" description="Nudix hydrolase" evidence="8">
    <location>
        <begin position="45"/>
        <end position="227"/>
    </location>
</feature>
<organismHost>
    <name type="scientific">Homo sapiens</name>
    <name type="common">Human</name>
    <dbReference type="NCBI Taxonomy" id="9606"/>
</organismHost>
<evidence type="ECO:0000313" key="14">
    <source>
        <dbReference type="EMBL" id="AYO89122.1"/>
    </source>
</evidence>
<protein>
    <submittedName>
        <fullName evidence="9">MC099</fullName>
    </submittedName>
</protein>
<dbReference type="InterPro" id="IPR015797">
    <property type="entry name" value="NUDIX_hydrolase-like_dom_sf"/>
</dbReference>
<dbReference type="PROSITE" id="PS51462">
    <property type="entry name" value="NUDIX"/>
    <property type="match status" value="1"/>
</dbReference>